<evidence type="ECO:0000256" key="1">
    <source>
        <dbReference type="ARBA" id="ARBA00023209"/>
    </source>
</evidence>
<dbReference type="PANTHER" id="PTHR22603:SF93">
    <property type="entry name" value="RE24176P"/>
    <property type="match status" value="1"/>
</dbReference>
<proteinExistence type="inferred from homology"/>
<dbReference type="Proteomes" id="UP001151699">
    <property type="component" value="Chromosome A"/>
</dbReference>
<dbReference type="GO" id="GO:0004305">
    <property type="term" value="F:ethanolamine kinase activity"/>
    <property type="evidence" value="ECO:0007669"/>
    <property type="project" value="TreeGrafter"/>
</dbReference>
<dbReference type="Gene3D" id="3.30.200.20">
    <property type="entry name" value="Phosphorylase Kinase, domain 1"/>
    <property type="match status" value="1"/>
</dbReference>
<feature type="compositionally biased region" description="Low complexity" evidence="4">
    <location>
        <begin position="320"/>
        <end position="329"/>
    </location>
</feature>
<dbReference type="CDD" id="cd05156">
    <property type="entry name" value="ChoK_euk"/>
    <property type="match status" value="1"/>
</dbReference>
<keyword evidence="6" id="KW-1185">Reference proteome</keyword>
<keyword evidence="1" id="KW-0594">Phospholipid biosynthesis</keyword>
<evidence type="ECO:0000256" key="3">
    <source>
        <dbReference type="ARBA" id="ARBA00038211"/>
    </source>
</evidence>
<keyword evidence="5" id="KW-0418">Kinase</keyword>
<accession>A0A9Q0NDC0</accession>
<dbReference type="GO" id="GO:0005737">
    <property type="term" value="C:cytoplasm"/>
    <property type="evidence" value="ECO:0007669"/>
    <property type="project" value="TreeGrafter"/>
</dbReference>
<keyword evidence="2" id="KW-1208">Phospholipid metabolism</keyword>
<keyword evidence="1" id="KW-0443">Lipid metabolism</keyword>
<keyword evidence="1" id="KW-0444">Lipid biosynthesis</keyword>
<evidence type="ECO:0000313" key="6">
    <source>
        <dbReference type="Proteomes" id="UP001151699"/>
    </source>
</evidence>
<dbReference type="OrthoDB" id="3649325at2759"/>
<evidence type="ECO:0000256" key="4">
    <source>
        <dbReference type="SAM" id="MobiDB-lite"/>
    </source>
</evidence>
<organism evidence="5 6">
    <name type="scientific">Pseudolycoriella hygida</name>
    <dbReference type="NCBI Taxonomy" id="35572"/>
    <lineage>
        <taxon>Eukaryota</taxon>
        <taxon>Metazoa</taxon>
        <taxon>Ecdysozoa</taxon>
        <taxon>Arthropoda</taxon>
        <taxon>Hexapoda</taxon>
        <taxon>Insecta</taxon>
        <taxon>Pterygota</taxon>
        <taxon>Neoptera</taxon>
        <taxon>Endopterygota</taxon>
        <taxon>Diptera</taxon>
        <taxon>Nematocera</taxon>
        <taxon>Sciaroidea</taxon>
        <taxon>Sciaridae</taxon>
        <taxon>Pseudolycoriella</taxon>
    </lineage>
</organism>
<dbReference type="Pfam" id="PF01633">
    <property type="entry name" value="Choline_kinase"/>
    <property type="match status" value="1"/>
</dbReference>
<dbReference type="EMBL" id="WJQU01000001">
    <property type="protein sequence ID" value="KAJ6648164.1"/>
    <property type="molecule type" value="Genomic_DNA"/>
</dbReference>
<name>A0A9Q0NDC0_9DIPT</name>
<evidence type="ECO:0000256" key="2">
    <source>
        <dbReference type="ARBA" id="ARBA00023264"/>
    </source>
</evidence>
<dbReference type="AlphaFoldDB" id="A0A9Q0NDC0"/>
<feature type="region of interest" description="Disordered" evidence="4">
    <location>
        <begin position="320"/>
        <end position="354"/>
    </location>
</feature>
<dbReference type="GO" id="GO:0004103">
    <property type="term" value="F:choline kinase activity"/>
    <property type="evidence" value="ECO:0007669"/>
    <property type="project" value="TreeGrafter"/>
</dbReference>
<comment type="caution">
    <text evidence="5">The sequence shown here is derived from an EMBL/GenBank/DDBJ whole genome shotgun (WGS) entry which is preliminary data.</text>
</comment>
<dbReference type="Gene3D" id="3.90.1200.10">
    <property type="match status" value="2"/>
</dbReference>
<protein>
    <submittedName>
        <fullName evidence="5">Choline kinase A2</fullName>
    </submittedName>
</protein>
<reference evidence="5" key="1">
    <citation type="submission" date="2022-07" db="EMBL/GenBank/DDBJ databases">
        <authorList>
            <person name="Trinca V."/>
            <person name="Uliana J.V.C."/>
            <person name="Torres T.T."/>
            <person name="Ward R.J."/>
            <person name="Monesi N."/>
        </authorList>
    </citation>
    <scope>NUCLEOTIDE SEQUENCE</scope>
    <source>
        <strain evidence="5">HSMRA1968</strain>
        <tissue evidence="5">Whole embryos</tissue>
    </source>
</reference>
<comment type="similarity">
    <text evidence="3">Belongs to the choline/ethanolamine kinase family.</text>
</comment>
<keyword evidence="5" id="KW-0808">Transferase</keyword>
<sequence length="511" mass="58779">MKENSIIFITKGKMAKSRYVTNKGINTFSVAFQATSNLDEMRDIAARICRDYLNGAWKTISAEDIQLKRISGGLSNFLYHVSLPDNFDNKNQSLQSGIKRPRKDSVNTNNLPEPKEVLLRIYGQVHGEHALESVLTESVVFTLLSERKLGPKLHGIFPGGRIEQYIPARPLATNELSDPKISCKIAEKMAKIHSLNIPVSKEPEWLWKTIDRWLDNAETILGDFISSNPIEVEQANAMKNVDFRKELEWIKDTVDKASYPVVFSHNDLQEGNILFKEGISDSRNSSMEQLSSYFDDSAALDAQYDDILLSPSSSHSCDNVNNNTLSTSSSRKRSFSGNQDDCDLESTRDSVLSGNSQTYSDICDPDLMIIDFEYCAYNYRGFDLANHFLEWTLDYRCNEYPFFYHKKERYPTVEQQERFITSYLVELASGTQNYRPSITEIEELKEEIKCFTLVSHFLWSLWSIVNVHQEIEFGYLSYGECRIKEYFAAKELYKQTKGLVLKRKHTLDERR</sequence>
<gene>
    <name evidence="5" type="primary">cka-2</name>
    <name evidence="5" type="ORF">Bhyg_03390</name>
</gene>
<dbReference type="GO" id="GO:0006646">
    <property type="term" value="P:phosphatidylethanolamine biosynthetic process"/>
    <property type="evidence" value="ECO:0007669"/>
    <property type="project" value="TreeGrafter"/>
</dbReference>
<evidence type="ECO:0000313" key="5">
    <source>
        <dbReference type="EMBL" id="KAJ6648164.1"/>
    </source>
</evidence>
<dbReference type="SUPFAM" id="SSF56112">
    <property type="entry name" value="Protein kinase-like (PK-like)"/>
    <property type="match status" value="1"/>
</dbReference>
<dbReference type="PANTHER" id="PTHR22603">
    <property type="entry name" value="CHOLINE/ETHANOALAMINE KINASE"/>
    <property type="match status" value="1"/>
</dbReference>
<dbReference type="InterPro" id="IPR011009">
    <property type="entry name" value="Kinase-like_dom_sf"/>
</dbReference>